<protein>
    <submittedName>
        <fullName evidence="1">FtsW/RodA/SpoVE family cell cycle protein</fullName>
    </submittedName>
</protein>
<evidence type="ECO:0000313" key="2">
    <source>
        <dbReference type="Proteomes" id="UP000595814"/>
    </source>
</evidence>
<dbReference type="Proteomes" id="UP000595814">
    <property type="component" value="Chromosome"/>
</dbReference>
<evidence type="ECO:0000313" key="1">
    <source>
        <dbReference type="EMBL" id="QQK07111.1"/>
    </source>
</evidence>
<proteinExistence type="predicted"/>
<reference evidence="1 2" key="1">
    <citation type="journal article" date="2022" name="Int. J. Syst. Evol. Microbiol.">
        <title>Miniphocaeibacter halophilus sp. nov., an ammonium-tolerant acetate-producing bacterium isolated from a biogas system.</title>
        <authorList>
            <person name="Schnurer A."/>
            <person name="Singh A."/>
            <person name="Bi S."/>
            <person name="Qiao W."/>
            <person name="Westerholm M."/>
        </authorList>
    </citation>
    <scope>NUCLEOTIDE SEQUENCE [LARGE SCALE GENOMIC DNA]</scope>
    <source>
        <strain evidence="1 2">AMB_01</strain>
    </source>
</reference>
<sequence>MRIKSKARKKQKLSLKERFLSIGTNLTSGKLRDPATLLLWFQIFAFGLVLANDRENFTLKKLLVFVAVIVVVYVANKVVTKITDGDNYLLLIASMLFSIGVTMIYRITPTEGIKQTIWFIGGLVLFFVVYFILKSFRGWENLTILYLIGCFAMFIITLLFAGYNKGAYNWVSIFGFSFQLSEITKILYVFFIASYQLNDKFLRGTKLEKYLKYKDYLYMLISYIFIGMFFLQRDLGSAVIFFSVYIVSLFVFDYDKKIIAGNIILALIGAVAAYFIFPHIQTRFEIWIDPWADPGYKGYQIIQSLFALSAGGFFGTGLGLGQPNLIPIATSDFIFPAIVEEMGIFTGMGVLMLFMILVYRGFKISMEQQSNFFKFVALGISVLFAVQAILMIGGVLKVIPMTGITIPFVSYGGSSMVSSFMSLGVLQYCSSDIKGRMVD</sequence>
<gene>
    <name evidence="1" type="ORF">JFY71_07180</name>
</gene>
<accession>A0AC61MRS1</accession>
<name>A0AC61MRS1_9FIRM</name>
<keyword evidence="2" id="KW-1185">Reference proteome</keyword>
<organism evidence="1 2">
    <name type="scientific">Miniphocaeibacter halophilus</name>
    <dbReference type="NCBI Taxonomy" id="2931922"/>
    <lineage>
        <taxon>Bacteria</taxon>
        <taxon>Bacillati</taxon>
        <taxon>Bacillota</taxon>
        <taxon>Tissierellia</taxon>
        <taxon>Tissierellales</taxon>
        <taxon>Peptoniphilaceae</taxon>
        <taxon>Miniphocaeibacter</taxon>
    </lineage>
</organism>
<dbReference type="EMBL" id="CP066744">
    <property type="protein sequence ID" value="QQK07111.1"/>
    <property type="molecule type" value="Genomic_DNA"/>
</dbReference>